<dbReference type="InterPro" id="IPR045053">
    <property type="entry name" value="MAN-like"/>
</dbReference>
<gene>
    <name evidence="8" type="ORF">BN1723_018034</name>
</gene>
<dbReference type="PANTHER" id="PTHR31451:SF21">
    <property type="entry name" value="MANNAN ENDO-1,4-BETA-MANNOSIDASE C"/>
    <property type="match status" value="1"/>
</dbReference>
<organism evidence="8 9">
    <name type="scientific">Verticillium longisporum</name>
    <name type="common">Verticillium dahliae var. longisporum</name>
    <dbReference type="NCBI Taxonomy" id="100787"/>
    <lineage>
        <taxon>Eukaryota</taxon>
        <taxon>Fungi</taxon>
        <taxon>Dikarya</taxon>
        <taxon>Ascomycota</taxon>
        <taxon>Pezizomycotina</taxon>
        <taxon>Sordariomycetes</taxon>
        <taxon>Hypocreomycetidae</taxon>
        <taxon>Glomerellales</taxon>
        <taxon>Plectosphaerellaceae</taxon>
        <taxon>Verticillium</taxon>
    </lineage>
</organism>
<dbReference type="InterPro" id="IPR017853">
    <property type="entry name" value="GH"/>
</dbReference>
<dbReference type="Gene3D" id="3.20.20.80">
    <property type="entry name" value="Glycosidases"/>
    <property type="match status" value="2"/>
</dbReference>
<dbReference type="SUPFAM" id="SSF51445">
    <property type="entry name" value="(Trans)glycosidases"/>
    <property type="match status" value="2"/>
</dbReference>
<keyword evidence="5" id="KW-0326">Glycosidase</keyword>
<proteinExistence type="inferred from homology"/>
<feature type="non-terminal residue" evidence="8">
    <location>
        <position position="1"/>
    </location>
</feature>
<evidence type="ECO:0000256" key="4">
    <source>
        <dbReference type="ARBA" id="ARBA00022801"/>
    </source>
</evidence>
<keyword evidence="4" id="KW-0378">Hydrolase</keyword>
<dbReference type="InterPro" id="IPR001547">
    <property type="entry name" value="Glyco_hydro_5"/>
</dbReference>
<dbReference type="EMBL" id="CVQI01014047">
    <property type="protein sequence ID" value="CRK22985.1"/>
    <property type="molecule type" value="Genomic_DNA"/>
</dbReference>
<protein>
    <recommendedName>
        <fullName evidence="3">mannan endo-1,4-beta-mannosidase</fullName>
        <ecNumber evidence="3">3.2.1.78</ecNumber>
    </recommendedName>
</protein>
<evidence type="ECO:0000259" key="6">
    <source>
        <dbReference type="Pfam" id="PF23258"/>
    </source>
</evidence>
<sequence length="479" mass="54231">YKEQAFEFSCRFHRTKRDKKVDGDSLDDDERILNAAKALKEGEICQLQYFKGDIFAGVVVENRKDERMLLVDILPNGARVEVEWKWLLVADPSDYHLPKASARAIPMPTSQKAKQELNAKRAVDEVPRKDDTFVDGGFTWAEFHTCEPFHNTGQVKVDLDKDTQLCDTKVGIKLLVAFTNNWADYGGMDVYTVNLGGKYHDDFYRVPEIKDAYKRYVKAFVERYKDSPTIFAWELMNEPRCGADGVRNLPRSPAGCNPAVMSAWTDEMSTFVRSIDPYHLITWGGEGAFNRESDDWAYNGADGSDFDHEMTLKNIDFGTFHLYPDWWSKTVEWSNQWIGFVTTKGTKFRLDGKDFPFAGSNAYYFPFDNNQADVEAGLTAAKDAGLKVFRTWGFNDKNATSDFQNGMPKYGGEGAGATEVILQKWYDNGTSVINLEPFDKVVDAATKVGIKLLVAFTNNWADYGGMDVYTVNLGGKYHD</sequence>
<dbReference type="PANTHER" id="PTHR31451">
    <property type="match status" value="1"/>
</dbReference>
<evidence type="ECO:0000313" key="8">
    <source>
        <dbReference type="EMBL" id="CRK22985.1"/>
    </source>
</evidence>
<evidence type="ECO:0000256" key="1">
    <source>
        <dbReference type="ARBA" id="ARBA00001678"/>
    </source>
</evidence>
<evidence type="ECO:0000256" key="2">
    <source>
        <dbReference type="ARBA" id="ARBA00005641"/>
    </source>
</evidence>
<dbReference type="AlphaFoldDB" id="A0A0G4LMR1"/>
<dbReference type="Proteomes" id="UP000045706">
    <property type="component" value="Unassembled WGS sequence"/>
</dbReference>
<evidence type="ECO:0000256" key="5">
    <source>
        <dbReference type="ARBA" id="ARBA00023295"/>
    </source>
</evidence>
<accession>A0A0G4LMR1</accession>
<name>A0A0G4LMR1_VERLO</name>
<feature type="non-terminal residue" evidence="8">
    <location>
        <position position="479"/>
    </location>
</feature>
<dbReference type="InterPro" id="IPR055500">
    <property type="entry name" value="DUF7072"/>
</dbReference>
<dbReference type="Pfam" id="PF26410">
    <property type="entry name" value="GH5_mannosidase"/>
    <property type="match status" value="1"/>
</dbReference>
<feature type="domain" description="Glycoside hydrolase family 5" evidence="7">
    <location>
        <begin position="198"/>
        <end position="328"/>
    </location>
</feature>
<comment type="catalytic activity">
    <reaction evidence="1">
        <text>Random hydrolysis of (1-&gt;4)-beta-D-mannosidic linkages in mannans, galactomannans and glucomannans.</text>
        <dbReference type="EC" id="3.2.1.78"/>
    </reaction>
</comment>
<evidence type="ECO:0000313" key="9">
    <source>
        <dbReference type="Proteomes" id="UP000045706"/>
    </source>
</evidence>
<reference evidence="9" key="1">
    <citation type="submission" date="2015-05" db="EMBL/GenBank/DDBJ databases">
        <authorList>
            <person name="Fogelqvist Johan"/>
        </authorList>
    </citation>
    <scope>NUCLEOTIDE SEQUENCE [LARGE SCALE GENOMIC DNA]</scope>
</reference>
<dbReference type="EC" id="3.2.1.78" evidence="3"/>
<evidence type="ECO:0000259" key="7">
    <source>
        <dbReference type="Pfam" id="PF26410"/>
    </source>
</evidence>
<feature type="domain" description="DUF7072" evidence="6">
    <location>
        <begin position="26"/>
        <end position="91"/>
    </location>
</feature>
<comment type="similarity">
    <text evidence="2">Belongs to the glycosyl hydrolase 5 (cellulase A) family.</text>
</comment>
<dbReference type="Pfam" id="PF23258">
    <property type="entry name" value="DUF7072"/>
    <property type="match status" value="1"/>
</dbReference>
<dbReference type="GO" id="GO:0046355">
    <property type="term" value="P:mannan catabolic process"/>
    <property type="evidence" value="ECO:0007669"/>
    <property type="project" value="UniProtKB-ARBA"/>
</dbReference>
<evidence type="ECO:0000256" key="3">
    <source>
        <dbReference type="ARBA" id="ARBA00012706"/>
    </source>
</evidence>
<dbReference type="GO" id="GO:0016985">
    <property type="term" value="F:mannan endo-1,4-beta-mannosidase activity"/>
    <property type="evidence" value="ECO:0007669"/>
    <property type="project" value="UniProtKB-EC"/>
</dbReference>